<evidence type="ECO:0000313" key="2">
    <source>
        <dbReference type="Proteomes" id="UP001159405"/>
    </source>
</evidence>
<comment type="caution">
    <text evidence="1">The sequence shown here is derived from an EMBL/GenBank/DDBJ whole genome shotgun (WGS) entry which is preliminary data.</text>
</comment>
<accession>A0ABN8RH43</accession>
<protein>
    <submittedName>
        <fullName evidence="1">Uncharacterized protein</fullName>
    </submittedName>
</protein>
<sequence length="57" mass="6601">QGRSRREAELSSEEFPTRIKENHLRTSPVTASGIHTLVSVRKQKNNARRCMWLVKPL</sequence>
<dbReference type="EMBL" id="CALNXK010000223">
    <property type="protein sequence ID" value="CAH3177249.1"/>
    <property type="molecule type" value="Genomic_DNA"/>
</dbReference>
<feature type="non-terminal residue" evidence="1">
    <location>
        <position position="1"/>
    </location>
</feature>
<dbReference type="Proteomes" id="UP001159405">
    <property type="component" value="Unassembled WGS sequence"/>
</dbReference>
<keyword evidence="2" id="KW-1185">Reference proteome</keyword>
<name>A0ABN8RH43_9CNID</name>
<reference evidence="1 2" key="1">
    <citation type="submission" date="2022-05" db="EMBL/GenBank/DDBJ databases">
        <authorList>
            <consortium name="Genoscope - CEA"/>
            <person name="William W."/>
        </authorList>
    </citation>
    <scope>NUCLEOTIDE SEQUENCE [LARGE SCALE GENOMIC DNA]</scope>
</reference>
<evidence type="ECO:0000313" key="1">
    <source>
        <dbReference type="EMBL" id="CAH3177249.1"/>
    </source>
</evidence>
<organism evidence="1 2">
    <name type="scientific">Porites lobata</name>
    <dbReference type="NCBI Taxonomy" id="104759"/>
    <lineage>
        <taxon>Eukaryota</taxon>
        <taxon>Metazoa</taxon>
        <taxon>Cnidaria</taxon>
        <taxon>Anthozoa</taxon>
        <taxon>Hexacorallia</taxon>
        <taxon>Scleractinia</taxon>
        <taxon>Fungiina</taxon>
        <taxon>Poritidae</taxon>
        <taxon>Porites</taxon>
    </lineage>
</organism>
<feature type="non-terminal residue" evidence="1">
    <location>
        <position position="57"/>
    </location>
</feature>
<proteinExistence type="predicted"/>
<gene>
    <name evidence="1" type="ORF">PLOB_00019199</name>
</gene>